<name>A0A2N0UZL2_9FIRM</name>
<accession>A0A2N0UZL2</accession>
<sequence length="271" mass="30836">MSTGLDSGLRINDDSILVECEENSKYQYKLVIYDNTFDDNPLEKVYAIGNIDYNKTVGNKIANFIIKLEENNYDSKKVFRQLLRDYTKQFEHILGQYNIKSKRFNDIGRNSVKNGRVNEGQSNGAGVYQEVGQELSAGVKEKFSLDEDYDFTDEKAGVIHDTLKFSIDENKSEWLVNDDGKNNINDLIKEAVVLETTGKIGFYYLDKKRTQNIFKKSGYQLPSQLKNSGSNIIIRTIDDSVNKKSIILLKANNLSDGSVIGKIALQKQVKW</sequence>
<dbReference type="Proteomes" id="UP000233425">
    <property type="component" value="Unassembled WGS sequence"/>
</dbReference>
<dbReference type="EMBL" id="NNSR01000026">
    <property type="protein sequence ID" value="PKD32420.1"/>
    <property type="molecule type" value="Genomic_DNA"/>
</dbReference>
<reference evidence="1" key="1">
    <citation type="journal article" date="2018" name="Environ. Microbiol.">
        <title>Sporulation capability and amylosome conservation among diverse human colonic and rumen isolates of the keystone starch-degrader Ruminococcus bromii.</title>
        <authorList>
            <person name="Mukhopadhya I."/>
            <person name="Morais S."/>
            <person name="Laverde-Gomez J."/>
            <person name="Sheridan P.O."/>
            <person name="Walker A.W."/>
            <person name="Kelly W."/>
            <person name="Klieve A.V."/>
            <person name="Ouwerkerk D."/>
            <person name="Duncan S.H."/>
            <person name="Louis P."/>
            <person name="Koropatkin N."/>
            <person name="Cockburn D."/>
            <person name="Kibler R."/>
            <person name="Cooper P.J."/>
            <person name="Sandoval C."/>
            <person name="Crost E."/>
            <person name="Juge N."/>
            <person name="Bayer E.A."/>
            <person name="Flint H.J."/>
        </authorList>
    </citation>
    <scope>NUCLEOTIDE SEQUENCE [LARGE SCALE GENOMIC DNA]</scope>
    <source>
        <strain evidence="1">ATCC 27255</strain>
    </source>
</reference>
<keyword evidence="2" id="KW-1185">Reference proteome</keyword>
<comment type="caution">
    <text evidence="1">The sequence shown here is derived from an EMBL/GenBank/DDBJ whole genome shotgun (WGS) entry which is preliminary data.</text>
</comment>
<proteinExistence type="predicted"/>
<dbReference type="RefSeq" id="WP_101028484.1">
    <property type="nucleotide sequence ID" value="NZ_CABMMZ010000026.1"/>
</dbReference>
<gene>
    <name evidence="1" type="ORF">RBATCC27255_00369</name>
</gene>
<organism evidence="1 2">
    <name type="scientific">Ruminococcus bromii</name>
    <dbReference type="NCBI Taxonomy" id="40518"/>
    <lineage>
        <taxon>Bacteria</taxon>
        <taxon>Bacillati</taxon>
        <taxon>Bacillota</taxon>
        <taxon>Clostridia</taxon>
        <taxon>Eubacteriales</taxon>
        <taxon>Oscillospiraceae</taxon>
        <taxon>Ruminococcus</taxon>
    </lineage>
</organism>
<protein>
    <submittedName>
        <fullName evidence="1">Uncharacterized protein</fullName>
    </submittedName>
</protein>
<evidence type="ECO:0000313" key="2">
    <source>
        <dbReference type="Proteomes" id="UP000233425"/>
    </source>
</evidence>
<evidence type="ECO:0000313" key="1">
    <source>
        <dbReference type="EMBL" id="PKD32420.1"/>
    </source>
</evidence>
<dbReference type="AlphaFoldDB" id="A0A2N0UZL2"/>